<evidence type="ECO:0000259" key="2">
    <source>
        <dbReference type="PROSITE" id="PS50234"/>
    </source>
</evidence>
<evidence type="ECO:0000313" key="3">
    <source>
        <dbReference type="EMBL" id="QTD50159.1"/>
    </source>
</evidence>
<dbReference type="SMART" id="SM00327">
    <property type="entry name" value="VWA"/>
    <property type="match status" value="1"/>
</dbReference>
<accession>A0A8A4TJF2</accession>
<feature type="domain" description="VWFA" evidence="2">
    <location>
        <begin position="441"/>
        <end position="628"/>
    </location>
</feature>
<evidence type="ECO:0000313" key="4">
    <source>
        <dbReference type="Proteomes" id="UP000663929"/>
    </source>
</evidence>
<dbReference type="SUPFAM" id="SSF53300">
    <property type="entry name" value="vWA-like"/>
    <property type="match status" value="1"/>
</dbReference>
<dbReference type="AlphaFoldDB" id="A0A8A4TJF2"/>
<dbReference type="PANTHER" id="PTHR41248:SF1">
    <property type="entry name" value="NORD PROTEIN"/>
    <property type="match status" value="1"/>
</dbReference>
<dbReference type="EMBL" id="CP071793">
    <property type="protein sequence ID" value="QTD50159.1"/>
    <property type="molecule type" value="Genomic_DNA"/>
</dbReference>
<name>A0A8A4TJF2_SULCO</name>
<protein>
    <submittedName>
        <fullName evidence="3">VWA domain-containing protein</fullName>
    </submittedName>
</protein>
<dbReference type="Proteomes" id="UP000663929">
    <property type="component" value="Chromosome"/>
</dbReference>
<dbReference type="PANTHER" id="PTHR41248">
    <property type="entry name" value="NORD PROTEIN"/>
    <property type="match status" value="1"/>
</dbReference>
<reference evidence="3" key="1">
    <citation type="submission" date="2021-03" db="EMBL/GenBank/DDBJ databases">
        <title>Acanthopleuribacteraceae sp. M133.</title>
        <authorList>
            <person name="Wang G."/>
        </authorList>
    </citation>
    <scope>NUCLEOTIDE SEQUENCE</scope>
    <source>
        <strain evidence="3">M133</strain>
    </source>
</reference>
<dbReference type="InterPro" id="IPR002035">
    <property type="entry name" value="VWF_A"/>
</dbReference>
<dbReference type="RefSeq" id="WP_237379790.1">
    <property type="nucleotide sequence ID" value="NZ_CP071793.1"/>
</dbReference>
<dbReference type="InterPro" id="IPR051928">
    <property type="entry name" value="NorD/CobT"/>
</dbReference>
<feature type="region of interest" description="Disordered" evidence="1">
    <location>
        <begin position="218"/>
        <end position="246"/>
    </location>
</feature>
<organism evidence="3 4">
    <name type="scientific">Sulfidibacter corallicola</name>
    <dbReference type="NCBI Taxonomy" id="2818388"/>
    <lineage>
        <taxon>Bacteria</taxon>
        <taxon>Pseudomonadati</taxon>
        <taxon>Acidobacteriota</taxon>
        <taxon>Holophagae</taxon>
        <taxon>Acanthopleuribacterales</taxon>
        <taxon>Acanthopleuribacteraceae</taxon>
        <taxon>Sulfidibacter</taxon>
    </lineage>
</organism>
<sequence>MISFDWEEGVFRGLRGTWQYLFHPKKTDIRQEGGVLLADQETQLEILARLVSGQPLRVRESELLGGLRGRILLLPKQIAICDDPAVNRHFFLIRTLIGAEMARQTGAIGEWDISMAGRIRYLFAVARSISSLAITFDRFACIYRDLFRLERGTRKDQTPKSKAARCFETLRISVLTDCLVDPVRWDEATQLELLGSSPVPDDLAPGFMLSGDVLTPQDAEKAGDAGDLQQDRNPGRGTEIESPAKDHIHRTFLEKVDEIDPLPMHTFEKTETADNYRGGSRQVDGDDELEEHLEALQDLDLREVIRGGRETKSIFRADIDLSGGIPDVHTILPEEKGIPYPEWNYAKKSYRPDWVTVYPTNVIKPNAPAAAKILQQRRLLIEELTNRLLAHRTRHNRLNRRNQGEEIDLDAVVEAYADRRAGRPPSEKLYSTIRKTREPTAVTLLLDVSLSSGSWVEGRRVIDVTRETVMVLGEVAEELGDLVRILCFAGNTRNHCRVFEVKSWRQPWSQARDLICGLEPQGYTRIGPAIRHAVAGFDDAPSSKRLLLLITDGKPTDYDRYEGIYGLEDVRMAIKEGTERGIYGFAIGLDARARSSLSAMFGLNAWQVLRHIGDLPECVVSAYGRLID</sequence>
<evidence type="ECO:0000256" key="1">
    <source>
        <dbReference type="SAM" id="MobiDB-lite"/>
    </source>
</evidence>
<dbReference type="InterPro" id="IPR036465">
    <property type="entry name" value="vWFA_dom_sf"/>
</dbReference>
<keyword evidence="4" id="KW-1185">Reference proteome</keyword>
<dbReference type="KEGG" id="scor:J3U87_31630"/>
<dbReference type="Pfam" id="PF00092">
    <property type="entry name" value="VWA"/>
    <property type="match status" value="1"/>
</dbReference>
<proteinExistence type="predicted"/>
<gene>
    <name evidence="3" type="ORF">J3U87_31630</name>
</gene>
<dbReference type="Gene3D" id="3.40.50.410">
    <property type="entry name" value="von Willebrand factor, type A domain"/>
    <property type="match status" value="1"/>
</dbReference>
<dbReference type="PROSITE" id="PS50234">
    <property type="entry name" value="VWFA"/>
    <property type="match status" value="1"/>
</dbReference>